<feature type="transmembrane region" description="Helical" evidence="1">
    <location>
        <begin position="20"/>
        <end position="39"/>
    </location>
</feature>
<sequence>MADKFRARFTRINRAVQKGLAALFAVMGVLLCLAFLLMVPDLLTAERPLETIMNAAAAVGLCWLQWRYRHIVYPQLRRDYLAEKRA</sequence>
<organism evidence="2 3">
    <name type="scientific">Falsochrobactrum ovis</name>
    <dbReference type="NCBI Taxonomy" id="1293442"/>
    <lineage>
        <taxon>Bacteria</taxon>
        <taxon>Pseudomonadati</taxon>
        <taxon>Pseudomonadota</taxon>
        <taxon>Alphaproteobacteria</taxon>
        <taxon>Hyphomicrobiales</taxon>
        <taxon>Brucellaceae</taxon>
        <taxon>Falsochrobactrum</taxon>
    </lineage>
</organism>
<reference evidence="2 3" key="1">
    <citation type="submission" date="2018-06" db="EMBL/GenBank/DDBJ databases">
        <title>Genomic Encyclopedia of Type Strains, Phase IV (KMG-IV): sequencing the most valuable type-strain genomes for metagenomic binning, comparative biology and taxonomic classification.</title>
        <authorList>
            <person name="Goeker M."/>
        </authorList>
    </citation>
    <scope>NUCLEOTIDE SEQUENCE [LARGE SCALE GENOMIC DNA]</scope>
    <source>
        <strain evidence="2 3">DSM 26720</strain>
    </source>
</reference>
<proteinExistence type="predicted"/>
<keyword evidence="1" id="KW-0472">Membrane</keyword>
<keyword evidence="1" id="KW-1133">Transmembrane helix</keyword>
<gene>
    <name evidence="2" type="ORF">C7374_1363</name>
</gene>
<keyword evidence="3" id="KW-1185">Reference proteome</keyword>
<name>A0A364JRS1_9HYPH</name>
<dbReference type="EMBL" id="QLMK01000036">
    <property type="protein sequence ID" value="RAK24602.1"/>
    <property type="molecule type" value="Genomic_DNA"/>
</dbReference>
<dbReference type="RefSeq" id="WP_111576542.1">
    <property type="nucleotide sequence ID" value="NZ_JBHEEY010000037.1"/>
</dbReference>
<dbReference type="AlphaFoldDB" id="A0A364JRS1"/>
<keyword evidence="1" id="KW-0812">Transmembrane</keyword>
<accession>A0A364JRS1</accession>
<evidence type="ECO:0000313" key="2">
    <source>
        <dbReference type="EMBL" id="RAK24602.1"/>
    </source>
</evidence>
<evidence type="ECO:0000256" key="1">
    <source>
        <dbReference type="SAM" id="Phobius"/>
    </source>
</evidence>
<evidence type="ECO:0000313" key="3">
    <source>
        <dbReference type="Proteomes" id="UP000249453"/>
    </source>
</evidence>
<feature type="transmembrane region" description="Helical" evidence="1">
    <location>
        <begin position="51"/>
        <end position="68"/>
    </location>
</feature>
<protein>
    <submittedName>
        <fullName evidence="2">Uncharacterized protein</fullName>
    </submittedName>
</protein>
<dbReference type="OrthoDB" id="6169079at2"/>
<dbReference type="Proteomes" id="UP000249453">
    <property type="component" value="Unassembled WGS sequence"/>
</dbReference>
<comment type="caution">
    <text evidence="2">The sequence shown here is derived from an EMBL/GenBank/DDBJ whole genome shotgun (WGS) entry which is preliminary data.</text>
</comment>